<evidence type="ECO:0000313" key="2">
    <source>
        <dbReference type="Proteomes" id="UP001606302"/>
    </source>
</evidence>
<organism evidence="1 2">
    <name type="scientific">Pelomonas lactea</name>
    <dbReference type="NCBI Taxonomy" id="3299030"/>
    <lineage>
        <taxon>Bacteria</taxon>
        <taxon>Pseudomonadati</taxon>
        <taxon>Pseudomonadota</taxon>
        <taxon>Betaproteobacteria</taxon>
        <taxon>Burkholderiales</taxon>
        <taxon>Sphaerotilaceae</taxon>
        <taxon>Roseateles</taxon>
    </lineage>
</organism>
<comment type="caution">
    <text evidence="1">The sequence shown here is derived from an EMBL/GenBank/DDBJ whole genome shotgun (WGS) entry which is preliminary data.</text>
</comment>
<name>A0ABW7GIF4_9BURK</name>
<gene>
    <name evidence="1" type="ORF">ACG04Q_09115</name>
</gene>
<dbReference type="EMBL" id="JBIGHX010000003">
    <property type="protein sequence ID" value="MFG6461729.1"/>
    <property type="molecule type" value="Genomic_DNA"/>
</dbReference>
<reference evidence="1 2" key="1">
    <citation type="submission" date="2024-08" db="EMBL/GenBank/DDBJ databases">
        <authorList>
            <person name="Lu H."/>
        </authorList>
    </citation>
    <scope>NUCLEOTIDE SEQUENCE [LARGE SCALE GENOMIC DNA]</scope>
    <source>
        <strain evidence="1 2">DXS20W</strain>
    </source>
</reference>
<accession>A0ABW7GIF4</accession>
<proteinExistence type="predicted"/>
<evidence type="ECO:0000313" key="1">
    <source>
        <dbReference type="EMBL" id="MFG6461729.1"/>
    </source>
</evidence>
<dbReference type="Proteomes" id="UP001606302">
    <property type="component" value="Unassembled WGS sequence"/>
</dbReference>
<protein>
    <submittedName>
        <fullName evidence="1">Uncharacterized protein</fullName>
    </submittedName>
</protein>
<keyword evidence="2" id="KW-1185">Reference proteome</keyword>
<sequence length="660" mass="70577">MLANDTKFPDAVGTFRTHRLSKVSAQAGRAQDVGVLPAVEHVFSIYARAETLSQVYLQFYVAGGVVLASGLFDLKPDVWTRIQITGTPDGTGSCRVLVSPGPFSSGGAGSVLICNAQLEDLSGAGSAASEYVSTDLPGQGPVFNGAMVDGVAYFDRYNGNTVSAGYVTESRGALIPPEILRFLRIEPTSTNLCTQTEVFTTWTAVGGVAVTSTSTKNLRCENRSIRLNEGGQSGEKYISLGLGAIPAGAPITLTCFAKADTARVARMTIKAIDGGTCGASFELSTGAVAAVDSPAGRQAWAHIEPWADGWYRCVLTTSNAASGSLPLEVRLGVAAENGATEYQGTGKAIFIWGANASAMEFPTSYLPNNTDQVGPARRSHTVEIPNVDAKTLGQQNFVVTMESVLAYYSGITIKGGRTPEWKGLWYAYAASPNNRQNRLGVGLRPTTVAFFGDRYLGDPNPLYYWKPNTDYKIGDVVIPTDTQLDNQNSRRMFLCMTGGRSGAVEPRWDETFVAVPDQVTHITSDGSVRWQNNHDNTILGIWEPYDTCVLDYGVSAFAGQHRAATGVVSNINQAASILISSFSSPGAYGYSINGKNAPLRTYPFPIDGTSSGDLHFPMEVIRFGRLNESGTSHPLSVGNIVISTEQITADENRLRTIRVS</sequence>